<dbReference type="EMBL" id="CP032485">
    <property type="protein sequence ID" value="QDH24503.1"/>
    <property type="molecule type" value="Genomic_DNA"/>
</dbReference>
<protein>
    <submittedName>
        <fullName evidence="6">PDZ domain-containing protein</fullName>
    </submittedName>
</protein>
<keyword evidence="2" id="KW-0645">Protease</keyword>
<dbReference type="PANTHER" id="PTHR22939">
    <property type="entry name" value="SERINE PROTEASE FAMILY S1C HTRA-RELATED"/>
    <property type="match status" value="1"/>
</dbReference>
<organism evidence="6 7">
    <name type="scientific">Neokomagataea tanensis</name>
    <dbReference type="NCBI Taxonomy" id="661191"/>
    <lineage>
        <taxon>Bacteria</taxon>
        <taxon>Pseudomonadati</taxon>
        <taxon>Pseudomonadota</taxon>
        <taxon>Alphaproteobacteria</taxon>
        <taxon>Acetobacterales</taxon>
        <taxon>Acetobacteraceae</taxon>
        <taxon>Neokomagataea</taxon>
    </lineage>
</organism>
<evidence type="ECO:0000259" key="5">
    <source>
        <dbReference type="PROSITE" id="PS50106"/>
    </source>
</evidence>
<dbReference type="Pfam" id="PF13365">
    <property type="entry name" value="Trypsin_2"/>
    <property type="match status" value="1"/>
</dbReference>
<dbReference type="PRINTS" id="PR00834">
    <property type="entry name" value="PROTEASES2C"/>
</dbReference>
<dbReference type="PROSITE" id="PS50106">
    <property type="entry name" value="PDZ"/>
    <property type="match status" value="1"/>
</dbReference>
<feature type="domain" description="PDZ" evidence="5">
    <location>
        <begin position="319"/>
        <end position="383"/>
    </location>
</feature>
<dbReference type="Gene3D" id="2.30.42.10">
    <property type="match status" value="1"/>
</dbReference>
<accession>A0A4Y6V3I8</accession>
<dbReference type="GO" id="GO:0004252">
    <property type="term" value="F:serine-type endopeptidase activity"/>
    <property type="evidence" value="ECO:0007669"/>
    <property type="project" value="InterPro"/>
</dbReference>
<sequence>MNRVVLSAFVGGATAAIVTAAGIFVFGGYAALSGQSARATYIKSENGTSAERQSGMGVSGRLLTERPIAGESTDAKGIPIQSAVPEAAPALPPLLVKYGPLSFAPLVRQVIPAVVNIATSQSVSDGHDHTPPQIRGTPLEKRYHDRMKRASEDMVGAGSGFIVDPTGIIVTNRHVIGDNGRVVVSLSNGLELPAHLLGADPLSDIAVIKVDSSEPLPYVTWGDSRQTDIGDWILVAGNPFGFGSSVTAGIVSAVGRDLGIGSLDDFIQLDAPINPGNSGGPAFNMRGQVVAMNAAIVTPAGGSVGIGFGIPSEIVAPIVAEIEKTGRAEHGWLGITLDDSDTNVGIATVDPGGPAQKSGLRGGDIVRQVDGTSVTSARMLLRSIAAARPGTDLTFMVRRGHGDLTLVVHIGARPAEADD</sequence>
<dbReference type="InterPro" id="IPR036034">
    <property type="entry name" value="PDZ_sf"/>
</dbReference>
<dbReference type="OrthoDB" id="9758917at2"/>
<comment type="similarity">
    <text evidence="1">Belongs to the peptidase S1C family.</text>
</comment>
<dbReference type="InterPro" id="IPR009003">
    <property type="entry name" value="Peptidase_S1_PA"/>
</dbReference>
<keyword evidence="7" id="KW-1185">Reference proteome</keyword>
<evidence type="ECO:0000313" key="6">
    <source>
        <dbReference type="EMBL" id="QDH24503.1"/>
    </source>
</evidence>
<keyword evidence="4" id="KW-0720">Serine protease</keyword>
<dbReference type="KEGG" id="ntn:D5366_03770"/>
<dbReference type="SUPFAM" id="SSF50494">
    <property type="entry name" value="Trypsin-like serine proteases"/>
    <property type="match status" value="1"/>
</dbReference>
<reference evidence="6 7" key="1">
    <citation type="submission" date="2018-09" db="EMBL/GenBank/DDBJ databases">
        <title>The complete genome sequence of Neokomagataea tanensis NBRC 106556(T).</title>
        <authorList>
            <person name="Chua K.-O."/>
            <person name="See-Too W.-S."/>
            <person name="Hong K.-W."/>
            <person name="Yin W.-F."/>
            <person name="Chan K.-G."/>
        </authorList>
    </citation>
    <scope>NUCLEOTIDE SEQUENCE [LARGE SCALE GENOMIC DNA]</scope>
    <source>
        <strain evidence="7">AH13 \ NBRC 106556</strain>
    </source>
</reference>
<evidence type="ECO:0000313" key="7">
    <source>
        <dbReference type="Proteomes" id="UP000317214"/>
    </source>
</evidence>
<dbReference type="Pfam" id="PF13180">
    <property type="entry name" value="PDZ_2"/>
    <property type="match status" value="1"/>
</dbReference>
<evidence type="ECO:0000256" key="1">
    <source>
        <dbReference type="ARBA" id="ARBA00010541"/>
    </source>
</evidence>
<dbReference type="Gene3D" id="2.40.10.120">
    <property type="match status" value="1"/>
</dbReference>
<keyword evidence="3" id="KW-0378">Hydrolase</keyword>
<dbReference type="PANTHER" id="PTHR22939:SF129">
    <property type="entry name" value="SERINE PROTEASE HTRA2, MITOCHONDRIAL"/>
    <property type="match status" value="1"/>
</dbReference>
<dbReference type="InterPro" id="IPR001940">
    <property type="entry name" value="Peptidase_S1C"/>
</dbReference>
<proteinExistence type="inferred from homology"/>
<dbReference type="Proteomes" id="UP000317214">
    <property type="component" value="Chromosome"/>
</dbReference>
<dbReference type="AlphaFoldDB" id="A0A4Y6V3I8"/>
<evidence type="ECO:0000256" key="4">
    <source>
        <dbReference type="ARBA" id="ARBA00022825"/>
    </source>
</evidence>
<name>A0A4Y6V3I8_9PROT</name>
<dbReference type="InterPro" id="IPR001478">
    <property type="entry name" value="PDZ"/>
</dbReference>
<evidence type="ECO:0000256" key="3">
    <source>
        <dbReference type="ARBA" id="ARBA00022801"/>
    </source>
</evidence>
<evidence type="ECO:0000256" key="2">
    <source>
        <dbReference type="ARBA" id="ARBA00022670"/>
    </source>
</evidence>
<dbReference type="SMART" id="SM00228">
    <property type="entry name" value="PDZ"/>
    <property type="match status" value="1"/>
</dbReference>
<dbReference type="SUPFAM" id="SSF50156">
    <property type="entry name" value="PDZ domain-like"/>
    <property type="match status" value="1"/>
</dbReference>
<gene>
    <name evidence="6" type="ORF">D5366_03770</name>
</gene>
<dbReference type="GO" id="GO:0006508">
    <property type="term" value="P:proteolysis"/>
    <property type="evidence" value="ECO:0007669"/>
    <property type="project" value="UniProtKB-KW"/>
</dbReference>